<comment type="caution">
    <text evidence="2">The sequence shown here is derived from an EMBL/GenBank/DDBJ whole genome shotgun (WGS) entry which is preliminary data.</text>
</comment>
<evidence type="ECO:0008006" key="4">
    <source>
        <dbReference type="Google" id="ProtNLM"/>
    </source>
</evidence>
<gene>
    <name evidence="2" type="ORF">COZ71_02315</name>
</gene>
<dbReference type="AlphaFoldDB" id="A0A2M7JDZ3"/>
<protein>
    <recommendedName>
        <fullName evidence="4">PorV/PorQ family protein</fullName>
    </recommendedName>
</protein>
<organism evidence="2 3">
    <name type="scientific">Candidatus Desantisbacteria bacterium CG_4_8_14_3_um_filter_40_12</name>
    <dbReference type="NCBI Taxonomy" id="1974545"/>
    <lineage>
        <taxon>Bacteria</taxon>
        <taxon>Candidatus Desantisiibacteriota</taxon>
    </lineage>
</organism>
<comment type="similarity">
    <text evidence="1">Belongs to the UPF0164 family.</text>
</comment>
<dbReference type="Gene3D" id="2.40.160.60">
    <property type="entry name" value="Outer membrane protein transport protein (OMPP1/FadL/TodX)"/>
    <property type="match status" value="1"/>
</dbReference>
<reference evidence="3" key="1">
    <citation type="submission" date="2017-09" db="EMBL/GenBank/DDBJ databases">
        <title>Depth-based differentiation of microbial function through sediment-hosted aquifers and enrichment of novel symbionts in the deep terrestrial subsurface.</title>
        <authorList>
            <person name="Probst A.J."/>
            <person name="Ladd B."/>
            <person name="Jarett J.K."/>
            <person name="Geller-Mcgrath D.E."/>
            <person name="Sieber C.M.K."/>
            <person name="Emerson J.B."/>
            <person name="Anantharaman K."/>
            <person name="Thomas B.C."/>
            <person name="Malmstrom R."/>
            <person name="Stieglmeier M."/>
            <person name="Klingl A."/>
            <person name="Woyke T."/>
            <person name="Ryan C.M."/>
            <person name="Banfield J.F."/>
        </authorList>
    </citation>
    <scope>NUCLEOTIDE SEQUENCE [LARGE SCALE GENOMIC DNA]</scope>
</reference>
<evidence type="ECO:0000313" key="3">
    <source>
        <dbReference type="Proteomes" id="UP000229297"/>
    </source>
</evidence>
<evidence type="ECO:0000256" key="1">
    <source>
        <dbReference type="ARBA" id="ARBA00005846"/>
    </source>
</evidence>
<dbReference type="Pfam" id="PF03687">
    <property type="entry name" value="UPF0164"/>
    <property type="match status" value="1"/>
</dbReference>
<dbReference type="NCBIfam" id="NF033709">
    <property type="entry name" value="PorV_fam"/>
    <property type="match status" value="1"/>
</dbReference>
<evidence type="ECO:0000313" key="2">
    <source>
        <dbReference type="EMBL" id="PIX17631.1"/>
    </source>
</evidence>
<proteinExistence type="inferred from homology"/>
<dbReference type="SUPFAM" id="SSF56935">
    <property type="entry name" value="Porins"/>
    <property type="match status" value="1"/>
</dbReference>
<feature type="non-terminal residue" evidence="2">
    <location>
        <position position="213"/>
    </location>
</feature>
<dbReference type="Proteomes" id="UP000229297">
    <property type="component" value="Unassembled WGS sequence"/>
</dbReference>
<sequence length="213" mass="23040">MKSMLNGILIVITSLFLMTNVLVSNVLAVKDAGQAARYLRIGVGARALGMGGAFVAVADDASACYWNPAGLVQLKNKEVQAMYSLLSIDRKYNFLNYAQPLKDDRCFGVSVVDFGVGDIRETKSPEDKNIGMFDDQENALIVSYAGNMENGLLLGGNLKYITQSMNPSEGKQSAYGISIDMGMLWKAKPNLTVGLLLQDVGGSLKWNTGHKDC</sequence>
<name>A0A2M7JDZ3_9BACT</name>
<dbReference type="InterPro" id="IPR005362">
    <property type="entry name" value="UPF0164"/>
</dbReference>
<dbReference type="EMBL" id="PFIC01000066">
    <property type="protein sequence ID" value="PIX17631.1"/>
    <property type="molecule type" value="Genomic_DNA"/>
</dbReference>
<accession>A0A2M7JDZ3</accession>